<organism evidence="1 2">
    <name type="scientific">Rubroshorea leprosula</name>
    <dbReference type="NCBI Taxonomy" id="152421"/>
    <lineage>
        <taxon>Eukaryota</taxon>
        <taxon>Viridiplantae</taxon>
        <taxon>Streptophyta</taxon>
        <taxon>Embryophyta</taxon>
        <taxon>Tracheophyta</taxon>
        <taxon>Spermatophyta</taxon>
        <taxon>Magnoliopsida</taxon>
        <taxon>eudicotyledons</taxon>
        <taxon>Gunneridae</taxon>
        <taxon>Pentapetalae</taxon>
        <taxon>rosids</taxon>
        <taxon>malvids</taxon>
        <taxon>Malvales</taxon>
        <taxon>Dipterocarpaceae</taxon>
        <taxon>Rubroshorea</taxon>
    </lineage>
</organism>
<accession>A0AAV5JWW1</accession>
<evidence type="ECO:0000313" key="2">
    <source>
        <dbReference type="Proteomes" id="UP001054252"/>
    </source>
</evidence>
<proteinExistence type="predicted"/>
<dbReference type="EMBL" id="BPVZ01000052">
    <property type="protein sequence ID" value="GKV19134.1"/>
    <property type="molecule type" value="Genomic_DNA"/>
</dbReference>
<protein>
    <submittedName>
        <fullName evidence="1">Uncharacterized protein</fullName>
    </submittedName>
</protein>
<evidence type="ECO:0000313" key="1">
    <source>
        <dbReference type="EMBL" id="GKV19134.1"/>
    </source>
</evidence>
<comment type="caution">
    <text evidence="1">The sequence shown here is derived from an EMBL/GenBank/DDBJ whole genome shotgun (WGS) entry which is preliminary data.</text>
</comment>
<dbReference type="AlphaFoldDB" id="A0AAV5JWW1"/>
<gene>
    <name evidence="1" type="ORF">SLEP1_g29427</name>
</gene>
<dbReference type="Proteomes" id="UP001054252">
    <property type="component" value="Unassembled WGS sequence"/>
</dbReference>
<name>A0AAV5JWW1_9ROSI</name>
<keyword evidence="2" id="KW-1185">Reference proteome</keyword>
<sequence length="40" mass="4437">MVISPSKRKRKSSKFECQPDLLLAVVAFSKPISVHHTPSS</sequence>
<reference evidence="1 2" key="1">
    <citation type="journal article" date="2021" name="Commun. Biol.">
        <title>The genome of Shorea leprosula (Dipterocarpaceae) highlights the ecological relevance of drought in aseasonal tropical rainforests.</title>
        <authorList>
            <person name="Ng K.K.S."/>
            <person name="Kobayashi M.J."/>
            <person name="Fawcett J.A."/>
            <person name="Hatakeyama M."/>
            <person name="Paape T."/>
            <person name="Ng C.H."/>
            <person name="Ang C.C."/>
            <person name="Tnah L.H."/>
            <person name="Lee C.T."/>
            <person name="Nishiyama T."/>
            <person name="Sese J."/>
            <person name="O'Brien M.J."/>
            <person name="Copetti D."/>
            <person name="Mohd Noor M.I."/>
            <person name="Ong R.C."/>
            <person name="Putra M."/>
            <person name="Sireger I.Z."/>
            <person name="Indrioko S."/>
            <person name="Kosugi Y."/>
            <person name="Izuno A."/>
            <person name="Isagi Y."/>
            <person name="Lee S.L."/>
            <person name="Shimizu K.K."/>
        </authorList>
    </citation>
    <scope>NUCLEOTIDE SEQUENCE [LARGE SCALE GENOMIC DNA]</scope>
    <source>
        <strain evidence="1">214</strain>
    </source>
</reference>